<keyword evidence="13" id="KW-1185">Reference proteome</keyword>
<keyword evidence="6 11" id="KW-1133">Transmembrane helix</keyword>
<keyword evidence="4 11" id="KW-0812">Transmembrane</keyword>
<evidence type="ECO:0000256" key="9">
    <source>
        <dbReference type="ARBA" id="ARBA00023170"/>
    </source>
</evidence>
<evidence type="ECO:0000256" key="5">
    <source>
        <dbReference type="ARBA" id="ARBA00022725"/>
    </source>
</evidence>
<feature type="transmembrane region" description="Helical" evidence="11">
    <location>
        <begin position="83"/>
        <end position="103"/>
    </location>
</feature>
<feature type="transmembrane region" description="Helical" evidence="11">
    <location>
        <begin position="52"/>
        <end position="71"/>
    </location>
</feature>
<dbReference type="EMBL" id="JAATJV010300752">
    <property type="protein sequence ID" value="MBZ3877634.1"/>
    <property type="molecule type" value="Genomic_DNA"/>
</dbReference>
<evidence type="ECO:0000256" key="10">
    <source>
        <dbReference type="ARBA" id="ARBA00023224"/>
    </source>
</evidence>
<dbReference type="Proteomes" id="UP001166674">
    <property type="component" value="Unassembled WGS sequence"/>
</dbReference>
<gene>
    <name evidence="12" type="ORF">SUZIE_143920</name>
</gene>
<comment type="subcellular location">
    <subcellularLocation>
        <location evidence="1">Cell membrane</location>
        <topology evidence="1">Multi-pass membrane protein</topology>
    </subcellularLocation>
</comment>
<dbReference type="Pfam" id="PF13853">
    <property type="entry name" value="7tm_4"/>
    <property type="match status" value="1"/>
</dbReference>
<comment type="caution">
    <text evidence="12">The sequence shown here is derived from an EMBL/GenBank/DDBJ whole genome shotgun (WGS) entry which is preliminary data.</text>
</comment>
<evidence type="ECO:0000256" key="6">
    <source>
        <dbReference type="ARBA" id="ARBA00022989"/>
    </source>
</evidence>
<name>A0AA41SZ30_SCICA</name>
<keyword evidence="7" id="KW-0297">G-protein coupled receptor</keyword>
<evidence type="ECO:0000256" key="11">
    <source>
        <dbReference type="SAM" id="Phobius"/>
    </source>
</evidence>
<protein>
    <submittedName>
        <fullName evidence="12">Olfactory receptor 14C36</fullName>
    </submittedName>
</protein>
<dbReference type="SUPFAM" id="SSF81321">
    <property type="entry name" value="Family A G protein-coupled receptor-like"/>
    <property type="match status" value="1"/>
</dbReference>
<evidence type="ECO:0000256" key="2">
    <source>
        <dbReference type="ARBA" id="ARBA00022475"/>
    </source>
</evidence>
<feature type="transmembrane region" description="Helical" evidence="11">
    <location>
        <begin position="20"/>
        <end position="40"/>
    </location>
</feature>
<keyword evidence="9 12" id="KW-0675">Receptor</keyword>
<sequence length="107" mass="11795">MAFDHYVAICQPLQYPIIMNPQFCVCMTLASLLNGLVYAAPTRALSKAFSTCTPHILVVSVFLSSGTGVYLRPSATSDTLQDMLLSACYTMIPPFLNPIIYSLRNNR</sequence>
<keyword evidence="3" id="KW-0716">Sensory transduction</keyword>
<keyword evidence="8 11" id="KW-0472">Membrane</keyword>
<dbReference type="InterPro" id="IPR050516">
    <property type="entry name" value="Olfactory_GPCR"/>
</dbReference>
<keyword evidence="2" id="KW-1003">Cell membrane</keyword>
<keyword evidence="5" id="KW-0552">Olfaction</keyword>
<dbReference type="GO" id="GO:0004930">
    <property type="term" value="F:G protein-coupled receptor activity"/>
    <property type="evidence" value="ECO:0007669"/>
    <property type="project" value="UniProtKB-KW"/>
</dbReference>
<dbReference type="InterPro" id="IPR000725">
    <property type="entry name" value="Olfact_rcpt"/>
</dbReference>
<evidence type="ECO:0000256" key="7">
    <source>
        <dbReference type="ARBA" id="ARBA00023040"/>
    </source>
</evidence>
<evidence type="ECO:0000256" key="4">
    <source>
        <dbReference type="ARBA" id="ARBA00022692"/>
    </source>
</evidence>
<organism evidence="12 13">
    <name type="scientific">Sciurus carolinensis</name>
    <name type="common">Eastern gray squirrel</name>
    <dbReference type="NCBI Taxonomy" id="30640"/>
    <lineage>
        <taxon>Eukaryota</taxon>
        <taxon>Metazoa</taxon>
        <taxon>Chordata</taxon>
        <taxon>Craniata</taxon>
        <taxon>Vertebrata</taxon>
        <taxon>Euteleostomi</taxon>
        <taxon>Mammalia</taxon>
        <taxon>Eutheria</taxon>
        <taxon>Euarchontoglires</taxon>
        <taxon>Glires</taxon>
        <taxon>Rodentia</taxon>
        <taxon>Sciuromorpha</taxon>
        <taxon>Sciuridae</taxon>
        <taxon>Sciurinae</taxon>
        <taxon>Sciurini</taxon>
        <taxon>Sciurus</taxon>
    </lineage>
</organism>
<evidence type="ECO:0000256" key="1">
    <source>
        <dbReference type="ARBA" id="ARBA00004651"/>
    </source>
</evidence>
<dbReference type="PANTHER" id="PTHR26452">
    <property type="entry name" value="OLFACTORY RECEPTOR"/>
    <property type="match status" value="1"/>
</dbReference>
<dbReference type="AlphaFoldDB" id="A0AA41SZ30"/>
<evidence type="ECO:0000256" key="3">
    <source>
        <dbReference type="ARBA" id="ARBA00022606"/>
    </source>
</evidence>
<evidence type="ECO:0000256" key="8">
    <source>
        <dbReference type="ARBA" id="ARBA00023136"/>
    </source>
</evidence>
<accession>A0AA41SZ30</accession>
<dbReference type="Gene3D" id="1.20.1070.10">
    <property type="entry name" value="Rhodopsin 7-helix transmembrane proteins"/>
    <property type="match status" value="1"/>
</dbReference>
<evidence type="ECO:0000313" key="12">
    <source>
        <dbReference type="EMBL" id="MBZ3877634.1"/>
    </source>
</evidence>
<proteinExistence type="predicted"/>
<reference evidence="12" key="1">
    <citation type="submission" date="2020-03" db="EMBL/GenBank/DDBJ databases">
        <title>Studies in the Genomics of Life Span.</title>
        <authorList>
            <person name="Glass D."/>
        </authorList>
    </citation>
    <scope>NUCLEOTIDE SEQUENCE</scope>
    <source>
        <strain evidence="12">SUZIE</strain>
        <tissue evidence="12">Muscle</tissue>
    </source>
</reference>
<dbReference type="GO" id="GO:0005886">
    <property type="term" value="C:plasma membrane"/>
    <property type="evidence" value="ECO:0007669"/>
    <property type="project" value="UniProtKB-SubCell"/>
</dbReference>
<keyword evidence="10" id="KW-0807">Transducer</keyword>
<dbReference type="GO" id="GO:0004984">
    <property type="term" value="F:olfactory receptor activity"/>
    <property type="evidence" value="ECO:0007669"/>
    <property type="project" value="InterPro"/>
</dbReference>
<evidence type="ECO:0000313" key="13">
    <source>
        <dbReference type="Proteomes" id="UP001166674"/>
    </source>
</evidence>